<protein>
    <submittedName>
        <fullName evidence="12">HBS1-like protein</fullName>
    </submittedName>
</protein>
<dbReference type="SUPFAM" id="SSF109732">
    <property type="entry name" value="HBS1-like domain"/>
    <property type="match status" value="1"/>
</dbReference>
<dbReference type="PANTHER" id="PTHR23115">
    <property type="entry name" value="TRANSLATION FACTOR"/>
    <property type="match status" value="1"/>
</dbReference>
<feature type="region of interest" description="Disordered" evidence="10">
    <location>
        <begin position="277"/>
        <end position="334"/>
    </location>
</feature>
<evidence type="ECO:0000259" key="11">
    <source>
        <dbReference type="PROSITE" id="PS51722"/>
    </source>
</evidence>
<evidence type="ECO:0000256" key="7">
    <source>
        <dbReference type="ARBA" id="ARBA00022917"/>
    </source>
</evidence>
<evidence type="ECO:0000313" key="13">
    <source>
        <dbReference type="Proteomes" id="UP000198287"/>
    </source>
</evidence>
<comment type="caution">
    <text evidence="12">The sequence shown here is derived from an EMBL/GenBank/DDBJ whole genome shotgun (WGS) entry which is preliminary data.</text>
</comment>
<dbReference type="PRINTS" id="PR00315">
    <property type="entry name" value="ELONGATNFCT"/>
</dbReference>
<keyword evidence="4" id="KW-0597">Phosphoprotein</keyword>
<dbReference type="InterPro" id="IPR009001">
    <property type="entry name" value="Transl_elong_EF1A/Init_IF2_C"/>
</dbReference>
<dbReference type="PROSITE" id="PS51722">
    <property type="entry name" value="G_TR_2"/>
    <property type="match status" value="1"/>
</dbReference>
<accession>A0A226F644</accession>
<feature type="compositionally biased region" description="Polar residues" evidence="10">
    <location>
        <begin position="293"/>
        <end position="316"/>
    </location>
</feature>
<evidence type="ECO:0000256" key="6">
    <source>
        <dbReference type="ARBA" id="ARBA00022801"/>
    </source>
</evidence>
<dbReference type="OrthoDB" id="342024at2759"/>
<evidence type="ECO:0000256" key="1">
    <source>
        <dbReference type="ARBA" id="ARBA00004496"/>
    </source>
</evidence>
<dbReference type="SUPFAM" id="SSF50465">
    <property type="entry name" value="EF-Tu/eEF-1alpha/eIF2-gamma C-terminal domain"/>
    <property type="match status" value="1"/>
</dbReference>
<reference evidence="12 13" key="1">
    <citation type="submission" date="2015-12" db="EMBL/GenBank/DDBJ databases">
        <title>The genome of Folsomia candida.</title>
        <authorList>
            <person name="Faddeeva A."/>
            <person name="Derks M.F."/>
            <person name="Anvar Y."/>
            <person name="Smit S."/>
            <person name="Van Straalen N."/>
            <person name="Roelofs D."/>
        </authorList>
    </citation>
    <scope>NUCLEOTIDE SEQUENCE [LARGE SCALE GENOMIC DNA]</scope>
    <source>
        <strain evidence="12 13">VU population</strain>
        <tissue evidence="12">Whole body</tissue>
    </source>
</reference>
<dbReference type="OMA" id="MSCMESI"/>
<dbReference type="FunFam" id="3.40.50.300:FF:000204">
    <property type="entry name" value="Translation elongation factor Tu"/>
    <property type="match status" value="1"/>
</dbReference>
<feature type="region of interest" description="Disordered" evidence="10">
    <location>
        <begin position="164"/>
        <end position="203"/>
    </location>
</feature>
<dbReference type="InterPro" id="IPR009000">
    <property type="entry name" value="Transl_B-barrel_sf"/>
</dbReference>
<dbReference type="EMBL" id="LNIX01000001">
    <property type="protein sequence ID" value="OXA64671.1"/>
    <property type="molecule type" value="Genomic_DNA"/>
</dbReference>
<dbReference type="InterPro" id="IPR050100">
    <property type="entry name" value="TRAFAC_GTPase_members"/>
</dbReference>
<evidence type="ECO:0000256" key="4">
    <source>
        <dbReference type="ARBA" id="ARBA00022553"/>
    </source>
</evidence>
<gene>
    <name evidence="12" type="ORF">Fcan01_01744</name>
</gene>
<dbReference type="Gene3D" id="1.10.8.10">
    <property type="entry name" value="DNA helicase RuvA subunit, C-terminal domain"/>
    <property type="match status" value="1"/>
</dbReference>
<feature type="region of interest" description="Disordered" evidence="10">
    <location>
        <begin position="576"/>
        <end position="595"/>
    </location>
</feature>
<proteinExistence type="inferred from homology"/>
<dbReference type="InterPro" id="IPR000795">
    <property type="entry name" value="T_Tr_GTP-bd_dom"/>
</dbReference>
<evidence type="ECO:0000313" key="12">
    <source>
        <dbReference type="EMBL" id="OXA64671.1"/>
    </source>
</evidence>
<keyword evidence="5" id="KW-0547">Nucleotide-binding</keyword>
<organism evidence="12 13">
    <name type="scientific">Folsomia candida</name>
    <name type="common">Springtail</name>
    <dbReference type="NCBI Taxonomy" id="158441"/>
    <lineage>
        <taxon>Eukaryota</taxon>
        <taxon>Metazoa</taxon>
        <taxon>Ecdysozoa</taxon>
        <taxon>Arthropoda</taxon>
        <taxon>Hexapoda</taxon>
        <taxon>Collembola</taxon>
        <taxon>Entomobryomorpha</taxon>
        <taxon>Isotomoidea</taxon>
        <taxon>Isotomidae</taxon>
        <taxon>Proisotominae</taxon>
        <taxon>Folsomia</taxon>
    </lineage>
</organism>
<dbReference type="Proteomes" id="UP000198287">
    <property type="component" value="Unassembled WGS sequence"/>
</dbReference>
<dbReference type="GO" id="GO:0005737">
    <property type="term" value="C:cytoplasm"/>
    <property type="evidence" value="ECO:0007669"/>
    <property type="project" value="UniProtKB-SubCell"/>
</dbReference>
<keyword evidence="6" id="KW-0378">Hydrolase</keyword>
<dbReference type="Pfam" id="PF22594">
    <property type="entry name" value="GTP-eEF1A_C"/>
    <property type="match status" value="1"/>
</dbReference>
<evidence type="ECO:0000256" key="3">
    <source>
        <dbReference type="ARBA" id="ARBA00022490"/>
    </source>
</evidence>
<dbReference type="Gene3D" id="2.40.30.10">
    <property type="entry name" value="Translation factors"/>
    <property type="match status" value="2"/>
</dbReference>
<evidence type="ECO:0000256" key="8">
    <source>
        <dbReference type="ARBA" id="ARBA00023134"/>
    </source>
</evidence>
<feature type="domain" description="Tr-type G" evidence="11">
    <location>
        <begin position="618"/>
        <end position="845"/>
    </location>
</feature>
<comment type="similarity">
    <text evidence="2">Belongs to the TRAFAC class translation factor GTPase superfamily. Classic translation factor GTPase family. EF-Tu/EF-1A subfamily.</text>
</comment>
<evidence type="ECO:0000256" key="9">
    <source>
        <dbReference type="ARBA" id="ARBA00049117"/>
    </source>
</evidence>
<feature type="compositionally biased region" description="Low complexity" evidence="10">
    <location>
        <begin position="317"/>
        <end position="326"/>
    </location>
</feature>
<dbReference type="Gene3D" id="3.40.50.300">
    <property type="entry name" value="P-loop containing nucleotide triphosphate hydrolases"/>
    <property type="match status" value="1"/>
</dbReference>
<dbReference type="SUPFAM" id="SSF50447">
    <property type="entry name" value="Translation proteins"/>
    <property type="match status" value="1"/>
</dbReference>
<dbReference type="GO" id="GO:0003924">
    <property type="term" value="F:GTPase activity"/>
    <property type="evidence" value="ECO:0007669"/>
    <property type="project" value="InterPro"/>
</dbReference>
<sequence length="1045" mass="113935">MSRHRNVRTMNYDDDYEGYNDVYGHSLDDDYGVSPSASQYLYDRNSRQTQLSHFVGHENDIVEESEEHAEPPTESVDKRLEKARRRLDSLSIESAVAKLGADEEIRLKHCLETIRDICGDSVTDNIMKAHIIQANFNSEKALDNILSGVELDPAAVLPEDLWKKHKQDSEPSAKPPIAATPSATSNIFTSSKPSTQTQENSSINKQLHGLSKLKLQPKNHGTQGNLNFQNGNAYVSSLSSLDHSPGNTVNIKEGTEGSEVVQAMEESKSKMNIKVNPLFRTPTSTPTSTSRSDTGLLSNIRLNKNPLFSQANNNVDPTSPSSSTSPKLGSNPLFRKSPIFSKSPISSDCYSSAPGNPLFSTSFRPIFPVSNPLFSAKPIMPAKHVNGSPVAAAFVTKPSLHPVTEKKNKGLTINDKWDITSNHVSDEIICNKPSLIGSRLAEAALKKQRKKHGLNEPPCFQTWILLSEKFADRVFKFDTPSPDKLVGIGIGTPLNLVDRAEPATPETSTVDSFVETKQFPKTGPPQITVKPPAFFKKPELIKVIPASKAAVTLGFNVPAKEKDRGSSPLTLQVVDSRSGSKCASPSTTRNTKTSKKKEVEFKGEIAVDQYSKERGSGKDLLNLLVIGHVDAGKSTLMGHLLFQMGQVPKKSMHKFEQESKKIGKQSFKYAWVLDETGEERSRGITMDVGQSKFETESRTIVLLDAPGHKDFIPNMITGASQADVAVLVVDSTNGEFETGFECGGQTREHAFLVRSLGVNQLIIAVNKLDNVSWSKSRFDEIHAKLNTFLTKQAGFKESDLTYVPCSGLVGENLSTRSTEPLLTTWFNGPSLLEAINSLRPPERPVGKPLRITVNDVFKGTGGLCVSGRVETGMVQAGDKIMIQPVGEIVNVKSITLDEGLGNKAFAGDPVLLSLQGYSDMNVVSIGCVLSDPNFPCKIATKLQARIVTFDAMAVPLIKGFTGVMHIGTISEQVTVTRLISQLNKGTGEVIKARPRCLPKNSNGIIELEALRCVCLEEFKDVKELGRFTLRSSGITIAAGVISQIL</sequence>
<dbReference type="InterPro" id="IPR054696">
    <property type="entry name" value="GTP-eEF1A_C"/>
</dbReference>
<dbReference type="CDD" id="cd01883">
    <property type="entry name" value="EF1_alpha"/>
    <property type="match status" value="1"/>
</dbReference>
<dbReference type="STRING" id="158441.A0A226F644"/>
<evidence type="ECO:0000256" key="5">
    <source>
        <dbReference type="ARBA" id="ARBA00022741"/>
    </source>
</evidence>
<comment type="subcellular location">
    <subcellularLocation>
        <location evidence="1">Cytoplasm</location>
    </subcellularLocation>
</comment>
<dbReference type="GO" id="GO:0005525">
    <property type="term" value="F:GTP binding"/>
    <property type="evidence" value="ECO:0007669"/>
    <property type="project" value="UniProtKB-KW"/>
</dbReference>
<feature type="compositionally biased region" description="Low complexity" evidence="10">
    <location>
        <begin position="280"/>
        <end position="292"/>
    </location>
</feature>
<dbReference type="AlphaFoldDB" id="A0A226F644"/>
<feature type="compositionally biased region" description="Polar residues" evidence="10">
    <location>
        <begin position="181"/>
        <end position="203"/>
    </location>
</feature>
<dbReference type="CDD" id="cd16267">
    <property type="entry name" value="HBS1-like_II"/>
    <property type="match status" value="1"/>
</dbReference>
<dbReference type="Pfam" id="PF00009">
    <property type="entry name" value="GTP_EFTU"/>
    <property type="match status" value="1"/>
</dbReference>
<evidence type="ECO:0000256" key="2">
    <source>
        <dbReference type="ARBA" id="ARBA00007249"/>
    </source>
</evidence>
<dbReference type="InterPro" id="IPR027417">
    <property type="entry name" value="P-loop_NTPase"/>
</dbReference>
<dbReference type="CDD" id="cd04093">
    <property type="entry name" value="HBS1_C_III"/>
    <property type="match status" value="1"/>
</dbReference>
<dbReference type="FunFam" id="2.40.30.10:FF:000020">
    <property type="entry name" value="Translation elongation factor EF-1"/>
    <property type="match status" value="1"/>
</dbReference>
<dbReference type="InterPro" id="IPR037189">
    <property type="entry name" value="HBS1-like_N_sf"/>
</dbReference>
<keyword evidence="7" id="KW-0648">Protein biosynthesis</keyword>
<keyword evidence="3" id="KW-0963">Cytoplasm</keyword>
<dbReference type="GO" id="GO:0006412">
    <property type="term" value="P:translation"/>
    <property type="evidence" value="ECO:0007669"/>
    <property type="project" value="UniProtKB-KW"/>
</dbReference>
<keyword evidence="13" id="KW-1185">Reference proteome</keyword>
<keyword evidence="8" id="KW-0342">GTP-binding</keyword>
<dbReference type="SUPFAM" id="SSF52540">
    <property type="entry name" value="P-loop containing nucleoside triphosphate hydrolases"/>
    <property type="match status" value="1"/>
</dbReference>
<dbReference type="FunFam" id="2.40.30.10:FF:000070">
    <property type="entry name" value="Translation elongation factor EF-1 subunit"/>
    <property type="match status" value="1"/>
</dbReference>
<comment type="catalytic activity">
    <reaction evidence="9">
        <text>GTP + H2O = GDP + phosphate + H(+)</text>
        <dbReference type="Rhea" id="RHEA:19669"/>
        <dbReference type="ChEBI" id="CHEBI:15377"/>
        <dbReference type="ChEBI" id="CHEBI:15378"/>
        <dbReference type="ChEBI" id="CHEBI:37565"/>
        <dbReference type="ChEBI" id="CHEBI:43474"/>
        <dbReference type="ChEBI" id="CHEBI:58189"/>
    </reaction>
    <physiologicalReaction direction="left-to-right" evidence="9">
        <dbReference type="Rhea" id="RHEA:19670"/>
    </physiologicalReaction>
</comment>
<name>A0A226F644_FOLCA</name>
<evidence type="ECO:0000256" key="10">
    <source>
        <dbReference type="SAM" id="MobiDB-lite"/>
    </source>
</evidence>